<feature type="region of interest" description="Disordered" evidence="1">
    <location>
        <begin position="1"/>
        <end position="64"/>
    </location>
</feature>
<organism evidence="2 3">
    <name type="scientific">Cryomyces antarcticus</name>
    <dbReference type="NCBI Taxonomy" id="329879"/>
    <lineage>
        <taxon>Eukaryota</taxon>
        <taxon>Fungi</taxon>
        <taxon>Dikarya</taxon>
        <taxon>Ascomycota</taxon>
        <taxon>Pezizomycotina</taxon>
        <taxon>Dothideomycetes</taxon>
        <taxon>Dothideomycetes incertae sedis</taxon>
        <taxon>Cryomyces</taxon>
    </lineage>
</organism>
<feature type="non-terminal residue" evidence="2">
    <location>
        <position position="64"/>
    </location>
</feature>
<keyword evidence="2" id="KW-0648">Protein biosynthesis</keyword>
<reference evidence="2 3" key="1">
    <citation type="submission" date="2023-08" db="EMBL/GenBank/DDBJ databases">
        <title>Black Yeasts Isolated from many extreme environments.</title>
        <authorList>
            <person name="Coleine C."/>
            <person name="Stajich J.E."/>
            <person name="Selbmann L."/>
        </authorList>
    </citation>
    <scope>NUCLEOTIDE SEQUENCE [LARGE SCALE GENOMIC DNA]</scope>
    <source>
        <strain evidence="2 3">CCFEE 536</strain>
    </source>
</reference>
<dbReference type="Proteomes" id="UP001357485">
    <property type="component" value="Unassembled WGS sequence"/>
</dbReference>
<keyword evidence="3" id="KW-1185">Reference proteome</keyword>
<accession>A0ABR0ISN8</accession>
<sequence>MPESDEESVLGSPGLDAQQDSDIDDMAQQGHQMPKSALKKSSQFVPTAVASRPTLPEQPDPKNL</sequence>
<gene>
    <name evidence="2" type="primary">GCD11_2</name>
    <name evidence="2" type="ORF">LTR16_012831</name>
</gene>
<evidence type="ECO:0000256" key="1">
    <source>
        <dbReference type="SAM" id="MobiDB-lite"/>
    </source>
</evidence>
<dbReference type="EMBL" id="JAVRRA010030604">
    <property type="protein sequence ID" value="KAK5016526.1"/>
    <property type="molecule type" value="Genomic_DNA"/>
</dbReference>
<name>A0ABR0ISN8_9PEZI</name>
<protein>
    <submittedName>
        <fullName evidence="2">Eukaryotic translation initiation factor 2 subunit gamma</fullName>
    </submittedName>
</protein>
<evidence type="ECO:0000313" key="2">
    <source>
        <dbReference type="EMBL" id="KAK5016526.1"/>
    </source>
</evidence>
<dbReference type="GO" id="GO:0003743">
    <property type="term" value="F:translation initiation factor activity"/>
    <property type="evidence" value="ECO:0007669"/>
    <property type="project" value="UniProtKB-KW"/>
</dbReference>
<keyword evidence="2" id="KW-0396">Initiation factor</keyword>
<comment type="caution">
    <text evidence="2">The sequence shown here is derived from an EMBL/GenBank/DDBJ whole genome shotgun (WGS) entry which is preliminary data.</text>
</comment>
<proteinExistence type="predicted"/>
<evidence type="ECO:0000313" key="3">
    <source>
        <dbReference type="Proteomes" id="UP001357485"/>
    </source>
</evidence>